<proteinExistence type="inferred from homology"/>
<sequence>ETVIQKALPILKETIKGITNHDLFVSDCFKIADLGCSSSKNTLLVASKIIDAFIELCKENNRKPPQFQVCLNDLFENDFNTLFKLLPNFYAKFKKEKGENVCPFISAVPGSFYGRLFPDKSLHLVHSSYSLHWLSQVPKGLESNGLNVYMAKTSPPSVFQAYGKQFKSDFTTFLQMRSLEIVCDGRMVLTFVGRSVADPTSDDGCRFWELLAQSLLDMVKEGVIQESDINTFNVPVYYPCEDEIRNVIENEGSFSFECLTTFKVNWDPQDMDYEKVNASDVASQTHGENIAKMVRAGIEPLLASHFGKSIIDGLFQKYKNHVTQHVTYDKRRFFNFVISLVKK</sequence>
<dbReference type="Pfam" id="PF03492">
    <property type="entry name" value="Methyltransf_7"/>
    <property type="match status" value="1"/>
</dbReference>
<name>A0AAD5CHP3_AMBAR</name>
<keyword evidence="4" id="KW-0479">Metal-binding</keyword>
<dbReference type="InterPro" id="IPR005299">
    <property type="entry name" value="MeTrfase_7"/>
</dbReference>
<dbReference type="GO" id="GO:0032259">
    <property type="term" value="P:methylation"/>
    <property type="evidence" value="ECO:0007669"/>
    <property type="project" value="UniProtKB-KW"/>
</dbReference>
<dbReference type="GO" id="GO:0008168">
    <property type="term" value="F:methyltransferase activity"/>
    <property type="evidence" value="ECO:0007669"/>
    <property type="project" value="UniProtKB-KW"/>
</dbReference>
<evidence type="ECO:0000256" key="2">
    <source>
        <dbReference type="ARBA" id="ARBA00022603"/>
    </source>
</evidence>
<evidence type="ECO:0000313" key="7">
    <source>
        <dbReference type="Proteomes" id="UP001206925"/>
    </source>
</evidence>
<dbReference type="AlphaFoldDB" id="A0AAD5CHP3"/>
<dbReference type="Gene3D" id="1.10.1200.270">
    <property type="entry name" value="Methyltransferase, alpha-helical capping domain"/>
    <property type="match status" value="1"/>
</dbReference>
<gene>
    <name evidence="6" type="ORF">M8C21_030087</name>
</gene>
<evidence type="ECO:0000313" key="6">
    <source>
        <dbReference type="EMBL" id="KAI7742081.1"/>
    </source>
</evidence>
<evidence type="ECO:0000256" key="4">
    <source>
        <dbReference type="ARBA" id="ARBA00022723"/>
    </source>
</evidence>
<protein>
    <submittedName>
        <fullName evidence="6">Uncharacterized protein</fullName>
    </submittedName>
</protein>
<evidence type="ECO:0000256" key="5">
    <source>
        <dbReference type="ARBA" id="ARBA00022842"/>
    </source>
</evidence>
<dbReference type="InterPro" id="IPR029063">
    <property type="entry name" value="SAM-dependent_MTases_sf"/>
</dbReference>
<accession>A0AAD5CHP3</accession>
<reference evidence="6" key="1">
    <citation type="submission" date="2022-06" db="EMBL/GenBank/DDBJ databases">
        <title>Uncovering the hologenomic basis of an extraordinary plant invasion.</title>
        <authorList>
            <person name="Bieker V.C."/>
            <person name="Martin M.D."/>
            <person name="Gilbert T."/>
            <person name="Hodgins K."/>
            <person name="Battlay P."/>
            <person name="Petersen B."/>
            <person name="Wilson J."/>
        </authorList>
    </citation>
    <scope>NUCLEOTIDE SEQUENCE</scope>
    <source>
        <strain evidence="6">AA19_3_7</strain>
        <tissue evidence="6">Leaf</tissue>
    </source>
</reference>
<evidence type="ECO:0000256" key="1">
    <source>
        <dbReference type="ARBA" id="ARBA00007967"/>
    </source>
</evidence>
<organism evidence="6 7">
    <name type="scientific">Ambrosia artemisiifolia</name>
    <name type="common">Common ragweed</name>
    <dbReference type="NCBI Taxonomy" id="4212"/>
    <lineage>
        <taxon>Eukaryota</taxon>
        <taxon>Viridiplantae</taxon>
        <taxon>Streptophyta</taxon>
        <taxon>Embryophyta</taxon>
        <taxon>Tracheophyta</taxon>
        <taxon>Spermatophyta</taxon>
        <taxon>Magnoliopsida</taxon>
        <taxon>eudicotyledons</taxon>
        <taxon>Gunneridae</taxon>
        <taxon>Pentapetalae</taxon>
        <taxon>asterids</taxon>
        <taxon>campanulids</taxon>
        <taxon>Asterales</taxon>
        <taxon>Asteraceae</taxon>
        <taxon>Asteroideae</taxon>
        <taxon>Heliantheae alliance</taxon>
        <taxon>Heliantheae</taxon>
        <taxon>Ambrosia</taxon>
    </lineage>
</organism>
<dbReference type="GO" id="GO:0046872">
    <property type="term" value="F:metal ion binding"/>
    <property type="evidence" value="ECO:0007669"/>
    <property type="project" value="UniProtKB-KW"/>
</dbReference>
<keyword evidence="3" id="KW-0808">Transferase</keyword>
<dbReference type="Proteomes" id="UP001206925">
    <property type="component" value="Unassembled WGS sequence"/>
</dbReference>
<comment type="caution">
    <text evidence="6">The sequence shown here is derived from an EMBL/GenBank/DDBJ whole genome shotgun (WGS) entry which is preliminary data.</text>
</comment>
<comment type="similarity">
    <text evidence="1">Belongs to the methyltransferase superfamily. Type-7 methyltransferase family.</text>
</comment>
<dbReference type="InterPro" id="IPR042086">
    <property type="entry name" value="MeTrfase_capping"/>
</dbReference>
<dbReference type="Gene3D" id="3.40.50.150">
    <property type="entry name" value="Vaccinia Virus protein VP39"/>
    <property type="match status" value="1"/>
</dbReference>
<dbReference type="EMBL" id="JAMZMK010008083">
    <property type="protein sequence ID" value="KAI7742081.1"/>
    <property type="molecule type" value="Genomic_DNA"/>
</dbReference>
<feature type="non-terminal residue" evidence="6">
    <location>
        <position position="343"/>
    </location>
</feature>
<keyword evidence="5" id="KW-0460">Magnesium</keyword>
<dbReference type="SUPFAM" id="SSF53335">
    <property type="entry name" value="S-adenosyl-L-methionine-dependent methyltransferases"/>
    <property type="match status" value="1"/>
</dbReference>
<keyword evidence="7" id="KW-1185">Reference proteome</keyword>
<evidence type="ECO:0000256" key="3">
    <source>
        <dbReference type="ARBA" id="ARBA00022679"/>
    </source>
</evidence>
<keyword evidence="2" id="KW-0489">Methyltransferase</keyword>
<dbReference type="PANTHER" id="PTHR31009">
    <property type="entry name" value="S-ADENOSYL-L-METHIONINE:CARBOXYL METHYLTRANSFERASE FAMILY PROTEIN"/>
    <property type="match status" value="1"/>
</dbReference>